<keyword evidence="3" id="KW-1185">Reference proteome</keyword>
<feature type="chain" id="PRO_5047258529" evidence="1">
    <location>
        <begin position="21"/>
        <end position="217"/>
    </location>
</feature>
<protein>
    <submittedName>
        <fullName evidence="2">DUF1684 domain-containing protein</fullName>
    </submittedName>
</protein>
<dbReference type="EMBL" id="JAVRHT010000007">
    <property type="protein sequence ID" value="MDT0630995.1"/>
    <property type="molecule type" value="Genomic_DNA"/>
</dbReference>
<gene>
    <name evidence="2" type="ORF">RM540_04465</name>
</gene>
<evidence type="ECO:0000256" key="1">
    <source>
        <dbReference type="SAM" id="SignalP"/>
    </source>
</evidence>
<dbReference type="PANTHER" id="PTHR41913">
    <property type="entry name" value="DUF1684 DOMAIN-CONTAINING PROTEIN"/>
    <property type="match status" value="1"/>
</dbReference>
<dbReference type="RefSeq" id="WP_311662333.1">
    <property type="nucleotide sequence ID" value="NZ_JAVRHT010000007.1"/>
</dbReference>
<organism evidence="2 3">
    <name type="scientific">Rubrivirga litoralis</name>
    <dbReference type="NCBI Taxonomy" id="3075598"/>
    <lineage>
        <taxon>Bacteria</taxon>
        <taxon>Pseudomonadati</taxon>
        <taxon>Rhodothermota</taxon>
        <taxon>Rhodothermia</taxon>
        <taxon>Rhodothermales</taxon>
        <taxon>Rubricoccaceae</taxon>
        <taxon>Rubrivirga</taxon>
    </lineage>
</organism>
<proteinExistence type="predicted"/>
<accession>A0ABU3BP35</accession>
<name>A0ABU3BP35_9BACT</name>
<evidence type="ECO:0000313" key="3">
    <source>
        <dbReference type="Proteomes" id="UP001267426"/>
    </source>
</evidence>
<reference evidence="2 3" key="1">
    <citation type="submission" date="2023-09" db="EMBL/GenBank/DDBJ databases">
        <authorList>
            <person name="Rey-Velasco X."/>
        </authorList>
    </citation>
    <scope>NUCLEOTIDE SEQUENCE [LARGE SCALE GENOMIC DNA]</scope>
    <source>
        <strain evidence="2 3">F394</strain>
    </source>
</reference>
<dbReference type="Proteomes" id="UP001267426">
    <property type="component" value="Unassembled WGS sequence"/>
</dbReference>
<evidence type="ECO:0000313" key="2">
    <source>
        <dbReference type="EMBL" id="MDT0630995.1"/>
    </source>
</evidence>
<sequence length="217" mass="23291">MPALPPRPPALALPIRTALAALLLACAPLAGCGADDAEPLDRAALRAEWGQWEASRDSLFRSAGSPLLPADRAAFDGLPYFAYDSTLAVPAALVPTLSQDTVRFPTTSGELRPMITAGHLVFTAGGVQRRLEAFQTLDGGPRRLFVPFRDATSGRETYGGGRYLDVDLEPSGRYALDLNRAYHPYCVYDPSFSCPLPPAENRLELPVTAGERLPTAP</sequence>
<dbReference type="Pfam" id="PF07920">
    <property type="entry name" value="DUF1684"/>
    <property type="match status" value="1"/>
</dbReference>
<dbReference type="PANTHER" id="PTHR41913:SF1">
    <property type="entry name" value="DUF1684 DOMAIN-CONTAINING PROTEIN"/>
    <property type="match status" value="1"/>
</dbReference>
<dbReference type="InterPro" id="IPR012467">
    <property type="entry name" value="DUF1684"/>
</dbReference>
<keyword evidence="1" id="KW-0732">Signal</keyword>
<comment type="caution">
    <text evidence="2">The sequence shown here is derived from an EMBL/GenBank/DDBJ whole genome shotgun (WGS) entry which is preliminary data.</text>
</comment>
<feature type="signal peptide" evidence="1">
    <location>
        <begin position="1"/>
        <end position="20"/>
    </location>
</feature>